<evidence type="ECO:0000259" key="4">
    <source>
        <dbReference type="Pfam" id="PF09699"/>
    </source>
</evidence>
<feature type="repeat" description="TPR" evidence="2">
    <location>
        <begin position="672"/>
        <end position="705"/>
    </location>
</feature>
<dbReference type="KEGG" id="pseo:OM33_20185"/>
<dbReference type="GO" id="GO:0016491">
    <property type="term" value="F:oxidoreductase activity"/>
    <property type="evidence" value="ECO:0007669"/>
    <property type="project" value="TreeGrafter"/>
</dbReference>
<dbReference type="Pfam" id="PF14559">
    <property type="entry name" value="TPR_19"/>
    <property type="match status" value="2"/>
</dbReference>
<dbReference type="InterPro" id="IPR051829">
    <property type="entry name" value="Multiheme_Cytochr_ET"/>
</dbReference>
<dbReference type="eggNOG" id="COG0457">
    <property type="taxonomic scope" value="Bacteria"/>
</dbReference>
<dbReference type="Proteomes" id="UP000030341">
    <property type="component" value="Chromosome 2"/>
</dbReference>
<keyword evidence="7" id="KW-1185">Reference proteome</keyword>
<name>A0A0A7EN04_9GAMM</name>
<feature type="repeat" description="TPR" evidence="2">
    <location>
        <begin position="706"/>
        <end position="739"/>
    </location>
</feature>
<evidence type="ECO:0000259" key="5">
    <source>
        <dbReference type="Pfam" id="PF13435"/>
    </source>
</evidence>
<evidence type="ECO:0000313" key="6">
    <source>
        <dbReference type="EMBL" id="AIY67357.1"/>
    </source>
</evidence>
<keyword evidence="1 3" id="KW-0732">Signal</keyword>
<dbReference type="SMART" id="SM00028">
    <property type="entry name" value="TPR"/>
    <property type="match status" value="5"/>
</dbReference>
<dbReference type="Pfam" id="PF13435">
    <property type="entry name" value="Cytochrome_C554"/>
    <property type="match status" value="2"/>
</dbReference>
<dbReference type="Gene3D" id="1.10.1130.10">
    <property type="entry name" value="Flavocytochrome C3, Chain A"/>
    <property type="match status" value="2"/>
</dbReference>
<gene>
    <name evidence="6" type="ORF">OM33_20185</name>
</gene>
<evidence type="ECO:0000256" key="3">
    <source>
        <dbReference type="SAM" id="SignalP"/>
    </source>
</evidence>
<reference evidence="6 7" key="1">
    <citation type="submission" date="2014-11" db="EMBL/GenBank/DDBJ databases">
        <title>Complete Genome Sequence of Pseudoalteromonas sp. Strain OCN003 Isolated from Kaneohe Bay, Oahu, Hawaii.</title>
        <authorList>
            <person name="Beurmann S."/>
            <person name="Videau P."/>
            <person name="Ushijima B."/>
            <person name="Smith A.M."/>
            <person name="Aeby G.S."/>
            <person name="Callahan S.M."/>
            <person name="Belcaid M."/>
        </authorList>
    </citation>
    <scope>NUCLEOTIDE SEQUENCE [LARGE SCALE GENOMIC DNA]</scope>
    <source>
        <strain evidence="6 7">OCN003</strain>
    </source>
</reference>
<dbReference type="InterPro" id="IPR036280">
    <property type="entry name" value="Multihaem_cyt_sf"/>
</dbReference>
<evidence type="ECO:0000256" key="1">
    <source>
        <dbReference type="ARBA" id="ARBA00022729"/>
    </source>
</evidence>
<feature type="domain" description="Cytochrome c-552/4" evidence="5">
    <location>
        <begin position="159"/>
        <end position="202"/>
    </location>
</feature>
<feature type="signal peptide" evidence="3">
    <location>
        <begin position="1"/>
        <end position="22"/>
    </location>
</feature>
<accession>A0A0A7EN04</accession>
<dbReference type="Gene3D" id="1.25.40.10">
    <property type="entry name" value="Tetratricopeptide repeat domain"/>
    <property type="match status" value="2"/>
</dbReference>
<dbReference type="PANTHER" id="PTHR35038">
    <property type="entry name" value="DISSIMILATORY SULFITE REDUCTASE SIRA"/>
    <property type="match status" value="1"/>
</dbReference>
<dbReference type="EMBL" id="CP009889">
    <property type="protein sequence ID" value="AIY67357.1"/>
    <property type="molecule type" value="Genomic_DNA"/>
</dbReference>
<feature type="chain" id="PRO_5002039290" description="Deca-heme c-type cytochrome" evidence="3">
    <location>
        <begin position="23"/>
        <end position="756"/>
    </location>
</feature>
<dbReference type="InterPro" id="IPR023155">
    <property type="entry name" value="Cyt_c-552/4"/>
</dbReference>
<dbReference type="STRING" id="1348114.OM33_20185"/>
<feature type="repeat" description="TPR" evidence="2">
    <location>
        <begin position="570"/>
        <end position="603"/>
    </location>
</feature>
<dbReference type="Pfam" id="PF09699">
    <property type="entry name" value="Paired_CXXCH_1"/>
    <property type="match status" value="1"/>
</dbReference>
<keyword evidence="2" id="KW-0802">TPR repeat</keyword>
<dbReference type="SUPFAM" id="SSF48695">
    <property type="entry name" value="Multiheme cytochromes"/>
    <property type="match status" value="1"/>
</dbReference>
<dbReference type="PROSITE" id="PS50005">
    <property type="entry name" value="TPR"/>
    <property type="match status" value="4"/>
</dbReference>
<dbReference type="AlphaFoldDB" id="A0A0A7EN04"/>
<sequence length="756" mass="85512">MLKAFFACIVSSCLFLATAAEALPDNSPETVCASCHQSQVKDWQSSHHFHAMEKASEASVLGDFNNVTLKYQNETVRFYKQGQQFYIDMPNLDGVISSYPVAFTFGYEPLQQYMFDFGNGHFQFFPFAWDSRKATLGGQRWFILHPEQDTHDEFHWSQKGQNWNSMCADCHSTDFKKNFDLNTNRFNSSFSAINVSCNACHGDSKHHLNWANGDQSIQNKGFKTKIGAKTALFKTNSKGEMHSVEPLKDSDQVKLCASCHGRRSSLSDRHSPHDFFNAFQPALITPQLYQTDGQVWDENYVWGSFVQSKMHDAGVTCSNCHNPHSGKLKIEGNQTCTQCHASSTFDTPKHHGHMLNSSGSQCVDCHMPTTTYMQVDARRDHSFKVPRPDLTLKTGVTNACNQCHQDKTANWAVSQIKQWHPSSKHIGSDHFATSFYRAENRLPGADTLLTRISQDNTYPDIIRASALYRMRETPGNNALVAIARAVKDVEPLKRSAAINAAAAYPVVDRWRLYNHLLEDQHKSIRIEAARGLAAMLIAAFPNELSEADKQRLSTGLAEYRQTQMYNAERGYAHTNLGLLALELKDFKQAKVHYLDAINIEPIFMPAYVNLADLYRQQGNETKAQKMLKQALKVNAKASEVHYALAMSQIRSKQKQAALESLKKATDFAKNNASYAYTYALLLQDQKLLDEAIRYFEKAYSITPNNPDISYSLAQSYIQLNQFQQALFYAQNLAKLVPDNPQINQMVQQLRMMQGVN</sequence>
<feature type="domain" description="Doubled CXXCH motif" evidence="4">
    <location>
        <begin position="316"/>
        <end position="342"/>
    </location>
</feature>
<dbReference type="RefSeq" id="WP_040136280.1">
    <property type="nucleotide sequence ID" value="NZ_CP009889.1"/>
</dbReference>
<dbReference type="InterPro" id="IPR011990">
    <property type="entry name" value="TPR-like_helical_dom_sf"/>
</dbReference>
<evidence type="ECO:0000313" key="7">
    <source>
        <dbReference type="Proteomes" id="UP000030341"/>
    </source>
</evidence>
<dbReference type="InterPro" id="IPR019734">
    <property type="entry name" value="TPR_rpt"/>
</dbReference>
<evidence type="ECO:0008006" key="8">
    <source>
        <dbReference type="Google" id="ProtNLM"/>
    </source>
</evidence>
<dbReference type="SUPFAM" id="SSF48452">
    <property type="entry name" value="TPR-like"/>
    <property type="match status" value="1"/>
</dbReference>
<protein>
    <recommendedName>
        <fullName evidence="8">Deca-heme c-type cytochrome</fullName>
    </recommendedName>
</protein>
<dbReference type="InterPro" id="IPR010177">
    <property type="entry name" value="Paired_CXXCH_1"/>
</dbReference>
<feature type="domain" description="Cytochrome c-552/4" evidence="5">
    <location>
        <begin position="31"/>
        <end position="57"/>
    </location>
</feature>
<organism evidence="6 7">
    <name type="scientific">Pseudoalteromonas piratica</name>
    <dbReference type="NCBI Taxonomy" id="1348114"/>
    <lineage>
        <taxon>Bacteria</taxon>
        <taxon>Pseudomonadati</taxon>
        <taxon>Pseudomonadota</taxon>
        <taxon>Gammaproteobacteria</taxon>
        <taxon>Alteromonadales</taxon>
        <taxon>Pseudoalteromonadaceae</taxon>
        <taxon>Pseudoalteromonas</taxon>
    </lineage>
</organism>
<dbReference type="HOGENOM" id="CLU_013154_0_0_6"/>
<dbReference type="PANTHER" id="PTHR35038:SF8">
    <property type="entry name" value="C-TYPE POLYHEME CYTOCHROME OMCC"/>
    <property type="match status" value="1"/>
</dbReference>
<feature type="repeat" description="TPR" evidence="2">
    <location>
        <begin position="604"/>
        <end position="637"/>
    </location>
</feature>
<dbReference type="OrthoDB" id="9814800at2"/>
<evidence type="ECO:0000256" key="2">
    <source>
        <dbReference type="PROSITE-ProRule" id="PRU00339"/>
    </source>
</evidence>
<proteinExistence type="predicted"/>